<dbReference type="EMBL" id="SISK01000005">
    <property type="protein sequence ID" value="TBN40411.1"/>
    <property type="molecule type" value="Genomic_DNA"/>
</dbReference>
<evidence type="ECO:0000256" key="2">
    <source>
        <dbReference type="ARBA" id="ARBA00022525"/>
    </source>
</evidence>
<organism evidence="5 6">
    <name type="scientific">Paracoccus subflavus</name>
    <dbReference type="NCBI Taxonomy" id="2528244"/>
    <lineage>
        <taxon>Bacteria</taxon>
        <taxon>Pseudomonadati</taxon>
        <taxon>Pseudomonadota</taxon>
        <taxon>Alphaproteobacteria</taxon>
        <taxon>Rhodobacterales</taxon>
        <taxon>Paracoccaceae</taxon>
        <taxon>Paracoccus</taxon>
    </lineage>
</organism>
<dbReference type="CDD" id="cd05379">
    <property type="entry name" value="CAP_bacterial"/>
    <property type="match status" value="1"/>
</dbReference>
<dbReference type="PRINTS" id="PR00313">
    <property type="entry name" value="CABNDNGRPT"/>
</dbReference>
<keyword evidence="6" id="KW-1185">Reference proteome</keyword>
<evidence type="ECO:0000259" key="4">
    <source>
        <dbReference type="Pfam" id="PF00188"/>
    </source>
</evidence>
<dbReference type="OrthoDB" id="419320at2"/>
<comment type="subcellular location">
    <subcellularLocation>
        <location evidence="1">Secreted</location>
    </subcellularLocation>
</comment>
<dbReference type="PANTHER" id="PTHR38340:SF1">
    <property type="entry name" value="S-LAYER PROTEIN"/>
    <property type="match status" value="1"/>
</dbReference>
<dbReference type="Gene3D" id="2.150.10.10">
    <property type="entry name" value="Serralysin-like metalloprotease, C-terminal"/>
    <property type="match status" value="2"/>
</dbReference>
<dbReference type="GO" id="GO:0005509">
    <property type="term" value="F:calcium ion binding"/>
    <property type="evidence" value="ECO:0007669"/>
    <property type="project" value="InterPro"/>
</dbReference>
<evidence type="ECO:0000256" key="3">
    <source>
        <dbReference type="SAM" id="MobiDB-lite"/>
    </source>
</evidence>
<evidence type="ECO:0000313" key="6">
    <source>
        <dbReference type="Proteomes" id="UP000293520"/>
    </source>
</evidence>
<dbReference type="PROSITE" id="PS00330">
    <property type="entry name" value="HEMOLYSIN_CALCIUM"/>
    <property type="match status" value="2"/>
</dbReference>
<comment type="caution">
    <text evidence="5">The sequence shown here is derived from an EMBL/GenBank/DDBJ whole genome shotgun (WGS) entry which is preliminary data.</text>
</comment>
<dbReference type="SUPFAM" id="SSF55797">
    <property type="entry name" value="PR-1-like"/>
    <property type="match status" value="1"/>
</dbReference>
<reference evidence="5 6" key="1">
    <citation type="submission" date="2019-02" db="EMBL/GenBank/DDBJ databases">
        <title>Paracoccus subflavus sp. nov., isolated from marine sediment of the Pacific Ocean.</title>
        <authorList>
            <person name="Zhang G."/>
        </authorList>
    </citation>
    <scope>NUCLEOTIDE SEQUENCE [LARGE SCALE GENOMIC DNA]</scope>
    <source>
        <strain evidence="5 6">GY0581</strain>
    </source>
</reference>
<gene>
    <name evidence="5" type="ORF">EYE42_08420</name>
</gene>
<dbReference type="InterPro" id="IPR001343">
    <property type="entry name" value="Hemolysn_Ca-bd"/>
</dbReference>
<feature type="region of interest" description="Disordered" evidence="3">
    <location>
        <begin position="228"/>
        <end position="260"/>
    </location>
</feature>
<dbReference type="InterPro" id="IPR011049">
    <property type="entry name" value="Serralysin-like_metalloprot_C"/>
</dbReference>
<feature type="domain" description="SCP" evidence="4">
    <location>
        <begin position="13"/>
        <end position="124"/>
    </location>
</feature>
<dbReference type="PANTHER" id="PTHR38340">
    <property type="entry name" value="S-LAYER PROTEIN"/>
    <property type="match status" value="1"/>
</dbReference>
<dbReference type="InterPro" id="IPR014044">
    <property type="entry name" value="CAP_dom"/>
</dbReference>
<dbReference type="InterPro" id="IPR018511">
    <property type="entry name" value="Hemolysin-typ_Ca-bd_CS"/>
</dbReference>
<dbReference type="AlphaFoldDB" id="A0A4Q9G3J6"/>
<dbReference type="InterPro" id="IPR035940">
    <property type="entry name" value="CAP_sf"/>
</dbReference>
<dbReference type="Pfam" id="PF00188">
    <property type="entry name" value="CAP"/>
    <property type="match status" value="1"/>
</dbReference>
<proteinExistence type="predicted"/>
<keyword evidence="2" id="KW-0964">Secreted</keyword>
<dbReference type="GO" id="GO:0005576">
    <property type="term" value="C:extracellular region"/>
    <property type="evidence" value="ECO:0007669"/>
    <property type="project" value="UniProtKB-SubCell"/>
</dbReference>
<protein>
    <recommendedName>
        <fullName evidence="4">SCP domain-containing protein</fullName>
    </recommendedName>
</protein>
<dbReference type="SUPFAM" id="SSF51120">
    <property type="entry name" value="beta-Roll"/>
    <property type="match status" value="2"/>
</dbReference>
<dbReference type="InterPro" id="IPR050557">
    <property type="entry name" value="RTX_toxin/Mannuronan_C5-epim"/>
</dbReference>
<accession>A0A4Q9G3J6</accession>
<dbReference type="Proteomes" id="UP000293520">
    <property type="component" value="Unassembled WGS sequence"/>
</dbReference>
<dbReference type="Pfam" id="PF00353">
    <property type="entry name" value="HemolysinCabind"/>
    <property type="match status" value="3"/>
</dbReference>
<sequence length="419" mass="43361">MSFATADERYFASLVNQARRAEGLAPLALEKRLNDAADAHSRWMLDADVFAHVGRNASTSRQRIEAEGFDLSGSWLTAENIAYVSIQGAGSLRDEIAQLHANLMNSPGHYANIMGGASLVGIGLQVGHFRVAGRDYKVLMATQNFADTDAPVRLDGGTFSKAAPPGTNLSMPARPDWLQGLDGRIFTTAAPGTARNDDYRLGARNDLVQAGNGHDWIAGGRGNDTLRGNAGDDRLIGGDDDDLLHGDGGQDSLQGGNGRDRLAGGDGNDLLWGNAGHDSLWGGTGADRLPGGLGDDVLSGQAGNDWLAGEAGRDTLAGAEGADTLNGGAGNDLLIGGAGADSFVFVKGGGADIIRDYQLGIDRLTVGAGLLDSDPAAFVRDHMSRTAMGVAIDFGAGDRLTVTGSGLTVLGLADDIFGF</sequence>
<evidence type="ECO:0000256" key="1">
    <source>
        <dbReference type="ARBA" id="ARBA00004613"/>
    </source>
</evidence>
<dbReference type="RefSeq" id="WP_130990875.1">
    <property type="nucleotide sequence ID" value="NZ_SISK01000005.1"/>
</dbReference>
<dbReference type="Gene3D" id="3.40.33.10">
    <property type="entry name" value="CAP"/>
    <property type="match status" value="1"/>
</dbReference>
<evidence type="ECO:0000313" key="5">
    <source>
        <dbReference type="EMBL" id="TBN40411.1"/>
    </source>
</evidence>
<name>A0A4Q9G3J6_9RHOB</name>